<organism evidence="2 3">
    <name type="scientific">Actinacidiphila cocklensis</name>
    <dbReference type="NCBI Taxonomy" id="887465"/>
    <lineage>
        <taxon>Bacteria</taxon>
        <taxon>Bacillati</taxon>
        <taxon>Actinomycetota</taxon>
        <taxon>Actinomycetes</taxon>
        <taxon>Kitasatosporales</taxon>
        <taxon>Streptomycetaceae</taxon>
        <taxon>Actinacidiphila</taxon>
    </lineage>
</organism>
<comment type="caution">
    <text evidence="2">The sequence shown here is derived from an EMBL/GenBank/DDBJ whole genome shotgun (WGS) entry which is preliminary data.</text>
</comment>
<gene>
    <name evidence="2" type="ORF">SCOCK_20109</name>
</gene>
<accession>A0A9W4DP07</accession>
<evidence type="ECO:0000313" key="2">
    <source>
        <dbReference type="EMBL" id="CAG6393078.1"/>
    </source>
</evidence>
<name>A0A9W4DP07_9ACTN</name>
<feature type="domain" description="DUF397" evidence="1">
    <location>
        <begin position="27"/>
        <end position="78"/>
    </location>
</feature>
<keyword evidence="3" id="KW-1185">Reference proteome</keyword>
<protein>
    <recommendedName>
        <fullName evidence="1">DUF397 domain-containing protein</fullName>
    </recommendedName>
</protein>
<sequence length="82" mass="8661">MSTSDLVWFKSSHSSGSEGDCVEVAVSWRKSSYSGSQGDNCVEVAACPGTVHVRDSKDPDGPHLAFGPAEWASFLAYAAEHA</sequence>
<dbReference type="Proteomes" id="UP001152519">
    <property type="component" value="Unassembled WGS sequence"/>
</dbReference>
<proteinExistence type="predicted"/>
<dbReference type="EMBL" id="CAJSLV010000048">
    <property type="protein sequence ID" value="CAG6393078.1"/>
    <property type="molecule type" value="Genomic_DNA"/>
</dbReference>
<evidence type="ECO:0000313" key="3">
    <source>
        <dbReference type="Proteomes" id="UP001152519"/>
    </source>
</evidence>
<dbReference type="Pfam" id="PF04149">
    <property type="entry name" value="DUF397"/>
    <property type="match status" value="2"/>
</dbReference>
<evidence type="ECO:0000259" key="1">
    <source>
        <dbReference type="Pfam" id="PF04149"/>
    </source>
</evidence>
<dbReference type="InterPro" id="IPR007278">
    <property type="entry name" value="DUF397"/>
</dbReference>
<dbReference type="AlphaFoldDB" id="A0A9W4DP07"/>
<dbReference type="RefSeq" id="WP_251488392.1">
    <property type="nucleotide sequence ID" value="NZ_CAJSLV010000048.1"/>
</dbReference>
<reference evidence="2" key="1">
    <citation type="submission" date="2021-05" db="EMBL/GenBank/DDBJ databases">
        <authorList>
            <person name="Arsene-Ploetze F."/>
        </authorList>
    </citation>
    <scope>NUCLEOTIDE SEQUENCE</scope>
    <source>
        <strain evidence="2">DSM 42138</strain>
    </source>
</reference>
<feature type="domain" description="DUF397" evidence="1">
    <location>
        <begin position="6"/>
        <end position="25"/>
    </location>
</feature>